<protein>
    <submittedName>
        <fullName evidence="5">NitT/TauT family transport system ATP-binding protein/phthalate transport system ATP-binding protein</fullName>
    </submittedName>
</protein>
<feature type="domain" description="ABC transporter" evidence="4">
    <location>
        <begin position="9"/>
        <end position="233"/>
    </location>
</feature>
<evidence type="ECO:0000313" key="6">
    <source>
        <dbReference type="Proteomes" id="UP000199215"/>
    </source>
</evidence>
<keyword evidence="3 5" id="KW-0067">ATP-binding</keyword>
<keyword evidence="1" id="KW-0813">Transport</keyword>
<dbReference type="PANTHER" id="PTHR42788:SF13">
    <property type="entry name" value="ALIPHATIC SULFONATES IMPORT ATP-BINDING PROTEIN SSUB"/>
    <property type="match status" value="1"/>
</dbReference>
<dbReference type="EMBL" id="FNWU01000022">
    <property type="protein sequence ID" value="SEH65531.1"/>
    <property type="molecule type" value="Genomic_DNA"/>
</dbReference>
<dbReference type="InterPro" id="IPR017871">
    <property type="entry name" value="ABC_transporter-like_CS"/>
</dbReference>
<dbReference type="PROSITE" id="PS00211">
    <property type="entry name" value="ABC_TRANSPORTER_1"/>
    <property type="match status" value="1"/>
</dbReference>
<dbReference type="SUPFAM" id="SSF52540">
    <property type="entry name" value="P-loop containing nucleoside triphosphate hydrolases"/>
    <property type="match status" value="1"/>
</dbReference>
<dbReference type="InterPro" id="IPR003439">
    <property type="entry name" value="ABC_transporter-like_ATP-bd"/>
</dbReference>
<gene>
    <name evidence="5" type="ORF">SAMN05192561_1228</name>
</gene>
<dbReference type="SMART" id="SM00382">
    <property type="entry name" value="AAA"/>
    <property type="match status" value="1"/>
</dbReference>
<evidence type="ECO:0000256" key="3">
    <source>
        <dbReference type="ARBA" id="ARBA00022840"/>
    </source>
</evidence>
<dbReference type="GO" id="GO:0005524">
    <property type="term" value="F:ATP binding"/>
    <property type="evidence" value="ECO:0007669"/>
    <property type="project" value="UniProtKB-KW"/>
</dbReference>
<dbReference type="OrthoDB" id="18368at2157"/>
<dbReference type="PROSITE" id="PS50893">
    <property type="entry name" value="ABC_TRANSPORTER_2"/>
    <property type="match status" value="1"/>
</dbReference>
<dbReference type="InterPro" id="IPR050166">
    <property type="entry name" value="ABC_transporter_ATP-bind"/>
</dbReference>
<dbReference type="GO" id="GO:0016887">
    <property type="term" value="F:ATP hydrolysis activity"/>
    <property type="evidence" value="ECO:0007669"/>
    <property type="project" value="InterPro"/>
</dbReference>
<dbReference type="Proteomes" id="UP000199215">
    <property type="component" value="Unassembled WGS sequence"/>
</dbReference>
<name>A0A1H6JY23_9EURY</name>
<evidence type="ECO:0000259" key="4">
    <source>
        <dbReference type="PROSITE" id="PS50893"/>
    </source>
</evidence>
<accession>A0A1H6JY23</accession>
<evidence type="ECO:0000256" key="2">
    <source>
        <dbReference type="ARBA" id="ARBA00022741"/>
    </source>
</evidence>
<reference evidence="5 6" key="1">
    <citation type="submission" date="2016-10" db="EMBL/GenBank/DDBJ databases">
        <authorList>
            <person name="de Groot N.N."/>
        </authorList>
    </citation>
    <scope>NUCLEOTIDE SEQUENCE [LARGE SCALE GENOMIC DNA]</scope>
    <source>
        <strain evidence="5 6">IBRC-M10418</strain>
    </source>
</reference>
<evidence type="ECO:0000256" key="1">
    <source>
        <dbReference type="ARBA" id="ARBA00022448"/>
    </source>
</evidence>
<dbReference type="CDD" id="cd03293">
    <property type="entry name" value="ABC_NrtD_SsuB_transporters"/>
    <property type="match status" value="1"/>
</dbReference>
<organism evidence="5 6">
    <name type="scientific">Halopenitus malekzadehii</name>
    <dbReference type="NCBI Taxonomy" id="1267564"/>
    <lineage>
        <taxon>Archaea</taxon>
        <taxon>Methanobacteriati</taxon>
        <taxon>Methanobacteriota</taxon>
        <taxon>Stenosarchaea group</taxon>
        <taxon>Halobacteria</taxon>
        <taxon>Halobacteriales</taxon>
        <taxon>Haloferacaceae</taxon>
        <taxon>Halopenitus</taxon>
    </lineage>
</organism>
<keyword evidence="2" id="KW-0547">Nucleotide-binding</keyword>
<dbReference type="InterPro" id="IPR027417">
    <property type="entry name" value="P-loop_NTPase"/>
</dbReference>
<proteinExistence type="predicted"/>
<dbReference type="Pfam" id="PF00005">
    <property type="entry name" value="ABC_tran"/>
    <property type="match status" value="1"/>
</dbReference>
<dbReference type="Gene3D" id="3.40.50.300">
    <property type="entry name" value="P-loop containing nucleotide triphosphate hydrolases"/>
    <property type="match status" value="1"/>
</dbReference>
<keyword evidence="6" id="KW-1185">Reference proteome</keyword>
<dbReference type="InterPro" id="IPR003593">
    <property type="entry name" value="AAA+_ATPase"/>
</dbReference>
<dbReference type="STRING" id="1267564.SAMN05192561_1228"/>
<dbReference type="RefSeq" id="WP_092817902.1">
    <property type="nucleotide sequence ID" value="NZ_FNWU01000022.1"/>
</dbReference>
<evidence type="ECO:0000313" key="5">
    <source>
        <dbReference type="EMBL" id="SEH65531.1"/>
    </source>
</evidence>
<dbReference type="AlphaFoldDB" id="A0A1H6JY23"/>
<dbReference type="PANTHER" id="PTHR42788">
    <property type="entry name" value="TAURINE IMPORT ATP-BINDING PROTEIN-RELATED"/>
    <property type="match status" value="1"/>
</dbReference>
<sequence>MSTTDDTVIAVRGLKKSYGVSANRFEVLDGLDLTIPQGDITCILGRSGCGKSTLLKCICGLEDVDGGEIDGDTDDLGYVFQEDRLLNWKTVEDNIRIALESNDIPSEEHDDRIQHYLELVGLAENATDYPLQLSGGMRQRVSIARALAVEPSILLMDEPFSALDEITARELREKFLEIITELDQSVLFVTHNATEAAFLASRIVVFEHEPPAAIERTIDNDLPYPRDIDSKEVQELKREIITHI</sequence>